<evidence type="ECO:0000313" key="4">
    <source>
        <dbReference type="EMBL" id="QOQ88171.1"/>
    </source>
</evidence>
<organism evidence="4 5">
    <name type="scientific">Campylobacter corcagiensis</name>
    <dbReference type="NCBI Taxonomy" id="1448857"/>
    <lineage>
        <taxon>Bacteria</taxon>
        <taxon>Pseudomonadati</taxon>
        <taxon>Campylobacterota</taxon>
        <taxon>Epsilonproteobacteria</taxon>
        <taxon>Campylobacterales</taxon>
        <taxon>Campylobacteraceae</taxon>
        <taxon>Campylobacter</taxon>
    </lineage>
</organism>
<reference evidence="4 5" key="1">
    <citation type="submission" date="2020-10" db="EMBL/GenBank/DDBJ databases">
        <title>Campylobacter and Helicobacter PacBio genomes.</title>
        <authorList>
            <person name="Lane C."/>
        </authorList>
    </citation>
    <scope>NUCLEOTIDE SEQUENCE [LARGE SCALE GENOMIC DNA]</scope>
    <source>
        <strain evidence="4 5">2016D-0077</strain>
    </source>
</reference>
<keyword evidence="1" id="KW-0143">Chaperone</keyword>
<dbReference type="OrthoDB" id="9779889at2"/>
<dbReference type="PRINTS" id="PR00625">
    <property type="entry name" value="JDOMAIN"/>
</dbReference>
<accession>A0A7M1LIP4</accession>
<dbReference type="PROSITE" id="PS50076">
    <property type="entry name" value="DNAJ_2"/>
    <property type="match status" value="1"/>
</dbReference>
<dbReference type="Proteomes" id="UP000594749">
    <property type="component" value="Chromosome"/>
</dbReference>
<dbReference type="InterPro" id="IPR029024">
    <property type="entry name" value="TerB-like"/>
</dbReference>
<gene>
    <name evidence="4" type="ORF">IMC76_06070</name>
</gene>
<feature type="region of interest" description="Disordered" evidence="2">
    <location>
        <begin position="163"/>
        <end position="182"/>
    </location>
</feature>
<evidence type="ECO:0000256" key="2">
    <source>
        <dbReference type="SAM" id="MobiDB-lite"/>
    </source>
</evidence>
<dbReference type="Pfam" id="PF00226">
    <property type="entry name" value="DnaJ"/>
    <property type="match status" value="1"/>
</dbReference>
<dbReference type="Gene3D" id="1.10.287.110">
    <property type="entry name" value="DnaJ domain"/>
    <property type="match status" value="1"/>
</dbReference>
<feature type="compositionally biased region" description="Low complexity" evidence="2">
    <location>
        <begin position="163"/>
        <end position="176"/>
    </location>
</feature>
<name>A0A7M1LIP4_9BACT</name>
<dbReference type="PANTHER" id="PTHR44145">
    <property type="entry name" value="DNAJ HOMOLOG SUBFAMILY A MEMBER 3, MITOCHONDRIAL"/>
    <property type="match status" value="1"/>
</dbReference>
<dbReference type="SUPFAM" id="SSF46565">
    <property type="entry name" value="Chaperone J-domain"/>
    <property type="match status" value="1"/>
</dbReference>
<evidence type="ECO:0000256" key="1">
    <source>
        <dbReference type="ARBA" id="ARBA00023186"/>
    </source>
</evidence>
<evidence type="ECO:0000313" key="5">
    <source>
        <dbReference type="Proteomes" id="UP000594749"/>
    </source>
</evidence>
<keyword evidence="5" id="KW-1185">Reference proteome</keyword>
<dbReference type="InterPro" id="IPR036869">
    <property type="entry name" value="J_dom_sf"/>
</dbReference>
<dbReference type="InterPro" id="IPR001623">
    <property type="entry name" value="DnaJ_domain"/>
</dbReference>
<protein>
    <submittedName>
        <fullName evidence="4">DnaJ domain-containing protein</fullName>
    </submittedName>
</protein>
<dbReference type="Gene3D" id="1.10.3680.10">
    <property type="entry name" value="TerB-like"/>
    <property type="match status" value="1"/>
</dbReference>
<proteinExistence type="predicted"/>
<dbReference type="Pfam" id="PF05099">
    <property type="entry name" value="TerB"/>
    <property type="match status" value="1"/>
</dbReference>
<dbReference type="SUPFAM" id="SSF158682">
    <property type="entry name" value="TerB-like"/>
    <property type="match status" value="1"/>
</dbReference>
<dbReference type="AlphaFoldDB" id="A0A7M1LIP4"/>
<dbReference type="InterPro" id="IPR007791">
    <property type="entry name" value="DjlA_N"/>
</dbReference>
<dbReference type="EMBL" id="CP063078">
    <property type="protein sequence ID" value="QOQ88171.1"/>
    <property type="molecule type" value="Genomic_DNA"/>
</dbReference>
<dbReference type="InterPro" id="IPR051938">
    <property type="entry name" value="Apopto_cytoskel_mod"/>
</dbReference>
<dbReference type="PANTHER" id="PTHR44145:SF3">
    <property type="entry name" value="DNAJ HOMOLOG SUBFAMILY A MEMBER 3, MITOCHONDRIAL"/>
    <property type="match status" value="1"/>
</dbReference>
<evidence type="ECO:0000259" key="3">
    <source>
        <dbReference type="PROSITE" id="PS50076"/>
    </source>
</evidence>
<sequence length="247" mass="28777">MPVIFFAIFLFYYLSKGIKFSSPLKRAEEARYIVALLAKVVKSDGRVNETEAAIVSEVLSEISMKFRVDRDELKRVYNSQKDNTKNAFGVAFEYNQRFKLSTPEKIGKIYFFLNLAYMDGNFNDAEKRIISEICDGFELYRGLKEEIFSKFGAEFRTRQSYNQNYSNQNHNNQNRQKSSKKTPYEILGVDRNISNDELKKVYRSLVKKYHPDILMGRGADDEIVEAGTKKLQEINEAYEKIKNERGL</sequence>
<feature type="domain" description="J" evidence="3">
    <location>
        <begin position="182"/>
        <end position="246"/>
    </location>
</feature>
<dbReference type="CDD" id="cd06257">
    <property type="entry name" value="DnaJ"/>
    <property type="match status" value="1"/>
</dbReference>
<dbReference type="SMART" id="SM00271">
    <property type="entry name" value="DnaJ"/>
    <property type="match status" value="1"/>
</dbReference>